<evidence type="ECO:0000256" key="1">
    <source>
        <dbReference type="SAM" id="MobiDB-lite"/>
    </source>
</evidence>
<protein>
    <submittedName>
        <fullName evidence="2">Uncharacterized protein</fullName>
    </submittedName>
</protein>
<proteinExistence type="predicted"/>
<accession>A0ABN9U8T6</accession>
<sequence length="263" mass="28633">MVSTDERDLDLFISIFFPHPVRFRKEWSQVNTRAGATTSPLYVWNSASSVAPSDDYVTLGVVATTDGLEPPLSSMRCVPRYWCNSIPQEKVSRLWSNAGLGGAEACLYSSARDWPSQFEVASGSMASLAPELFAVAPGAQWHLELPEKDPETSPPLVPRPQEKAATPRGSRGSGAKDPGRAAAPAVAGTPAAAQPPRPPVNDEPPALEEPRRLPPRNTPAPGKEDPRVAAKAEEEADRHAVLRRQVHAFRPRRPARRRGENQE</sequence>
<evidence type="ECO:0000313" key="3">
    <source>
        <dbReference type="Proteomes" id="UP001189429"/>
    </source>
</evidence>
<feature type="compositionally biased region" description="Low complexity" evidence="1">
    <location>
        <begin position="180"/>
        <end position="192"/>
    </location>
</feature>
<feature type="compositionally biased region" description="Basic and acidic residues" evidence="1">
    <location>
        <begin position="222"/>
        <end position="240"/>
    </location>
</feature>
<keyword evidence="3" id="KW-1185">Reference proteome</keyword>
<dbReference type="EMBL" id="CAUYUJ010015509">
    <property type="protein sequence ID" value="CAK0855008.1"/>
    <property type="molecule type" value="Genomic_DNA"/>
</dbReference>
<reference evidence="2" key="1">
    <citation type="submission" date="2023-10" db="EMBL/GenBank/DDBJ databases">
        <authorList>
            <person name="Chen Y."/>
            <person name="Shah S."/>
            <person name="Dougan E. K."/>
            <person name="Thang M."/>
            <person name="Chan C."/>
        </authorList>
    </citation>
    <scope>NUCLEOTIDE SEQUENCE [LARGE SCALE GENOMIC DNA]</scope>
</reference>
<dbReference type="Proteomes" id="UP001189429">
    <property type="component" value="Unassembled WGS sequence"/>
</dbReference>
<feature type="region of interest" description="Disordered" evidence="1">
    <location>
        <begin position="145"/>
        <end position="263"/>
    </location>
</feature>
<feature type="compositionally biased region" description="Basic residues" evidence="1">
    <location>
        <begin position="241"/>
        <end position="256"/>
    </location>
</feature>
<name>A0ABN9U8T6_9DINO</name>
<organism evidence="2 3">
    <name type="scientific">Prorocentrum cordatum</name>
    <dbReference type="NCBI Taxonomy" id="2364126"/>
    <lineage>
        <taxon>Eukaryota</taxon>
        <taxon>Sar</taxon>
        <taxon>Alveolata</taxon>
        <taxon>Dinophyceae</taxon>
        <taxon>Prorocentrales</taxon>
        <taxon>Prorocentraceae</taxon>
        <taxon>Prorocentrum</taxon>
    </lineage>
</organism>
<comment type="caution">
    <text evidence="2">The sequence shown here is derived from an EMBL/GenBank/DDBJ whole genome shotgun (WGS) entry which is preliminary data.</text>
</comment>
<gene>
    <name evidence="2" type="ORF">PCOR1329_LOCUS45855</name>
</gene>
<evidence type="ECO:0000313" key="2">
    <source>
        <dbReference type="EMBL" id="CAK0855008.1"/>
    </source>
</evidence>
<feature type="compositionally biased region" description="Pro residues" evidence="1">
    <location>
        <begin position="193"/>
        <end position="202"/>
    </location>
</feature>